<dbReference type="PANTHER" id="PTHR23429:SF0">
    <property type="entry name" value="GLUCOSE-6-PHOSPHATE 1-DEHYDROGENASE"/>
    <property type="match status" value="1"/>
</dbReference>
<dbReference type="SUPFAM" id="SSF51735">
    <property type="entry name" value="NAD(P)-binding Rossmann-fold domains"/>
    <property type="match status" value="1"/>
</dbReference>
<dbReference type="SUPFAM" id="SSF55347">
    <property type="entry name" value="Glyceraldehyde-3-phosphate dehydrogenase-like, C-terminal domain"/>
    <property type="match status" value="1"/>
</dbReference>
<dbReference type="GO" id="GO:0004345">
    <property type="term" value="F:glucose-6-phosphate dehydrogenase activity"/>
    <property type="evidence" value="ECO:0007669"/>
    <property type="project" value="UniProtKB-UniRule"/>
</dbReference>
<dbReference type="RefSeq" id="WP_254100003.1">
    <property type="nucleotide sequence ID" value="NZ_JANATA010000009.1"/>
</dbReference>
<dbReference type="Proteomes" id="UP001165413">
    <property type="component" value="Unassembled WGS sequence"/>
</dbReference>
<comment type="catalytic activity">
    <reaction evidence="7">
        <text>D-glucose 6-phosphate + NADP(+) = 6-phospho-D-glucono-1,5-lactone + NADPH + H(+)</text>
        <dbReference type="Rhea" id="RHEA:15841"/>
        <dbReference type="ChEBI" id="CHEBI:15378"/>
        <dbReference type="ChEBI" id="CHEBI:57783"/>
        <dbReference type="ChEBI" id="CHEBI:57955"/>
        <dbReference type="ChEBI" id="CHEBI:58349"/>
        <dbReference type="ChEBI" id="CHEBI:61548"/>
        <dbReference type="EC" id="1.1.1.49"/>
    </reaction>
</comment>
<dbReference type="InterPro" id="IPR036291">
    <property type="entry name" value="NAD(P)-bd_dom_sf"/>
</dbReference>
<dbReference type="AlphaFoldDB" id="A0AA42BMF8"/>
<evidence type="ECO:0000256" key="2">
    <source>
        <dbReference type="ARBA" id="ARBA00009975"/>
    </source>
</evidence>
<keyword evidence="4 7" id="KW-0521">NADP</keyword>
<proteinExistence type="inferred from homology"/>
<evidence type="ECO:0000313" key="10">
    <source>
        <dbReference type="EMBL" id="MCP3428587.1"/>
    </source>
</evidence>
<comment type="similarity">
    <text evidence="2 7">Belongs to the glucose-6-phosphate dehydrogenase family.</text>
</comment>
<evidence type="ECO:0000259" key="9">
    <source>
        <dbReference type="Pfam" id="PF02781"/>
    </source>
</evidence>
<gene>
    <name evidence="7 10" type="primary">zwf</name>
    <name evidence="10" type="ORF">NLF92_06470</name>
</gene>
<evidence type="ECO:0000259" key="8">
    <source>
        <dbReference type="Pfam" id="PF00479"/>
    </source>
</evidence>
<dbReference type="HAMAP" id="MF_00966">
    <property type="entry name" value="G6PD"/>
    <property type="match status" value="1"/>
</dbReference>
<evidence type="ECO:0000256" key="7">
    <source>
        <dbReference type="HAMAP-Rule" id="MF_00966"/>
    </source>
</evidence>
<evidence type="ECO:0000256" key="5">
    <source>
        <dbReference type="ARBA" id="ARBA00023002"/>
    </source>
</evidence>
<dbReference type="FunFam" id="3.30.360.10:FF:000011">
    <property type="entry name" value="Glucose-6-phosphate 1-dehydrogenase"/>
    <property type="match status" value="1"/>
</dbReference>
<dbReference type="EC" id="1.1.1.49" evidence="7"/>
<dbReference type="PIRSF" id="PIRSF000110">
    <property type="entry name" value="G6PD"/>
    <property type="match status" value="1"/>
</dbReference>
<sequence length="498" mass="56403">MLNTNFEPCDFVLFGTLGDLARRKLLPSLYQLEKANLIHEGSQIIGVARTELSKDEYIKQVKDNIEKFTGETLCPDTWTRLENKLEYVKVDMVNPDSYQAFTSHVDPDRVMVCYFATPPSIFGDICRGLKAADIIDDTVRVVLEKPIGHDLASSKIINEQVAEYFNEKQIYRIDHYLGKETVLNLIALRFANSIFATNWDHNSIDHVQISVAESVGIEGRWGYFDDAGQMRDMVQNHLLQVLSLIAMEPPATLDADDIRDEKLKVLKALRPIDQSNFSTNTVRGQYIGGFVAGQEVPGYLEEPDANQASRTETFVAIKAEIDNWRWAGVPFYLRTGKRMPAKTSEVVIYFKRQPHNLFKDSFANLPPNKLVIRLQPDEGVEVTVMNKVPGLNTSGSMDLQKSQLNLSFSEAFSDERIADAYEKLLLEVMLGNQALFVRRDEVEQAWNWVDSIMAAWQSSNEPPEPYQAGTWGPVDSIGLLAKEGRSWFQQKNLKPKGK</sequence>
<comment type="pathway">
    <text evidence="1 7">Carbohydrate degradation; pentose phosphate pathway; D-ribulose 5-phosphate from D-glucose 6-phosphate (oxidative stage): step 1/3.</text>
</comment>
<feature type="binding site" evidence="7">
    <location>
        <position position="232"/>
    </location>
    <ligand>
        <name>substrate</name>
    </ligand>
</feature>
<keyword evidence="11" id="KW-1185">Reference proteome</keyword>
<dbReference type="InterPro" id="IPR019796">
    <property type="entry name" value="G6P_DH_AS"/>
</dbReference>
<organism evidence="10 11">
    <name type="scientific">Opacimonas viscosa</name>
    <dbReference type="NCBI Taxonomy" id="2961944"/>
    <lineage>
        <taxon>Bacteria</taxon>
        <taxon>Pseudomonadati</taxon>
        <taxon>Pseudomonadota</taxon>
        <taxon>Gammaproteobacteria</taxon>
        <taxon>Alteromonadales</taxon>
        <taxon>Alteromonadaceae</taxon>
        <taxon>Opacimonas</taxon>
    </lineage>
</organism>
<dbReference type="GO" id="GO:0009051">
    <property type="term" value="P:pentose-phosphate shunt, oxidative branch"/>
    <property type="evidence" value="ECO:0007669"/>
    <property type="project" value="TreeGrafter"/>
</dbReference>
<dbReference type="PROSITE" id="PS00069">
    <property type="entry name" value="G6P_DEHYDROGENASE"/>
    <property type="match status" value="1"/>
</dbReference>
<accession>A0AA42BMF8</accession>
<evidence type="ECO:0000256" key="3">
    <source>
        <dbReference type="ARBA" id="ARBA00022526"/>
    </source>
</evidence>
<dbReference type="NCBIfam" id="NF009492">
    <property type="entry name" value="PRK12853.1-3"/>
    <property type="match status" value="1"/>
</dbReference>
<evidence type="ECO:0000256" key="6">
    <source>
        <dbReference type="ARBA" id="ARBA00023277"/>
    </source>
</evidence>
<dbReference type="GO" id="GO:0006006">
    <property type="term" value="P:glucose metabolic process"/>
    <property type="evidence" value="ECO:0007669"/>
    <property type="project" value="UniProtKB-KW"/>
</dbReference>
<comment type="caution">
    <text evidence="7">Lacks conserved residue(s) required for the propagation of feature annotation.</text>
</comment>
<dbReference type="NCBIfam" id="TIGR00871">
    <property type="entry name" value="zwf"/>
    <property type="match status" value="1"/>
</dbReference>
<feature type="domain" description="Glucose-6-phosphate dehydrogenase C-terminal" evidence="9">
    <location>
        <begin position="187"/>
        <end position="487"/>
    </location>
</feature>
<dbReference type="Gene3D" id="3.30.360.10">
    <property type="entry name" value="Dihydrodipicolinate Reductase, domain 2"/>
    <property type="match status" value="1"/>
</dbReference>
<comment type="function">
    <text evidence="7">Catalyzes the oxidation of glucose 6-phosphate to 6-phosphogluconolactone.</text>
</comment>
<dbReference type="Gene3D" id="3.40.50.720">
    <property type="entry name" value="NAD(P)-binding Rossmann-like Domain"/>
    <property type="match status" value="1"/>
</dbReference>
<feature type="binding site" evidence="7">
    <location>
        <position position="175"/>
    </location>
    <ligand>
        <name>substrate</name>
    </ligand>
</feature>
<keyword evidence="6 7" id="KW-0119">Carbohydrate metabolism</keyword>
<dbReference type="GO" id="GO:0050661">
    <property type="term" value="F:NADP binding"/>
    <property type="evidence" value="ECO:0007669"/>
    <property type="project" value="UniProtKB-UniRule"/>
</dbReference>
<reference evidence="10" key="1">
    <citation type="submission" date="2022-07" db="EMBL/GenBank/DDBJ databases">
        <title>Characterization of the Novel Bacterium Alteromonas immobilis LMIT006 and Alteromonas gregis LMIT007.</title>
        <authorList>
            <person name="Lin X."/>
        </authorList>
    </citation>
    <scope>NUCLEOTIDE SEQUENCE</scope>
    <source>
        <strain evidence="10">LMIT007</strain>
    </source>
</reference>
<feature type="binding site" evidence="7">
    <location>
        <position position="337"/>
    </location>
    <ligand>
        <name>substrate</name>
    </ligand>
</feature>
<feature type="binding site" evidence="7">
    <location>
        <position position="145"/>
    </location>
    <ligand>
        <name>NADP(+)</name>
        <dbReference type="ChEBI" id="CHEBI:58349"/>
    </ligand>
</feature>
<feature type="binding site" evidence="7">
    <location>
        <position position="213"/>
    </location>
    <ligand>
        <name>substrate</name>
    </ligand>
</feature>
<evidence type="ECO:0000256" key="1">
    <source>
        <dbReference type="ARBA" id="ARBA00004937"/>
    </source>
</evidence>
<evidence type="ECO:0000313" key="11">
    <source>
        <dbReference type="Proteomes" id="UP001165413"/>
    </source>
</evidence>
<feature type="binding site" evidence="7">
    <location>
        <position position="179"/>
    </location>
    <ligand>
        <name>substrate</name>
    </ligand>
</feature>
<dbReference type="Pfam" id="PF02781">
    <property type="entry name" value="G6PD_C"/>
    <property type="match status" value="1"/>
</dbReference>
<dbReference type="EMBL" id="JANATA010000009">
    <property type="protein sequence ID" value="MCP3428587.1"/>
    <property type="molecule type" value="Genomic_DNA"/>
</dbReference>
<keyword evidence="3 7" id="KW-0313">Glucose metabolism</keyword>
<dbReference type="GO" id="GO:0005829">
    <property type="term" value="C:cytosol"/>
    <property type="evidence" value="ECO:0007669"/>
    <property type="project" value="TreeGrafter"/>
</dbReference>
<keyword evidence="5 7" id="KW-0560">Oxidoreductase</keyword>
<feature type="binding site" evidence="7">
    <location>
        <position position="342"/>
    </location>
    <ligand>
        <name>substrate</name>
    </ligand>
</feature>
<dbReference type="Pfam" id="PF00479">
    <property type="entry name" value="G6PD_N"/>
    <property type="match status" value="1"/>
</dbReference>
<feature type="active site" description="Proton acceptor" evidence="7">
    <location>
        <position position="237"/>
    </location>
</feature>
<dbReference type="PRINTS" id="PR00079">
    <property type="entry name" value="G6PDHDRGNASE"/>
</dbReference>
<evidence type="ECO:0000256" key="4">
    <source>
        <dbReference type="ARBA" id="ARBA00022857"/>
    </source>
</evidence>
<feature type="binding site" evidence="7">
    <location>
        <position position="49"/>
    </location>
    <ligand>
        <name>NADP(+)</name>
        <dbReference type="ChEBI" id="CHEBI:58349"/>
    </ligand>
</feature>
<dbReference type="InterPro" id="IPR022675">
    <property type="entry name" value="G6P_DH_C"/>
</dbReference>
<dbReference type="InterPro" id="IPR001282">
    <property type="entry name" value="G6P_DH"/>
</dbReference>
<feature type="domain" description="Glucose-6-phosphate dehydrogenase NAD-binding" evidence="8">
    <location>
        <begin position="12"/>
        <end position="184"/>
    </location>
</feature>
<comment type="caution">
    <text evidence="10">The sequence shown here is derived from an EMBL/GenBank/DDBJ whole genome shotgun (WGS) entry which is preliminary data.</text>
</comment>
<dbReference type="PANTHER" id="PTHR23429">
    <property type="entry name" value="GLUCOSE-6-PHOSPHATE 1-DEHYDROGENASE G6PD"/>
    <property type="match status" value="1"/>
</dbReference>
<dbReference type="InterPro" id="IPR022674">
    <property type="entry name" value="G6P_DH_NAD-bd"/>
</dbReference>
<protein>
    <recommendedName>
        <fullName evidence="7">Glucose-6-phosphate 1-dehydrogenase</fullName>
        <shortName evidence="7">G6PD</shortName>
        <ecNumber evidence="7">1.1.1.49</ecNumber>
    </recommendedName>
</protein>
<name>A0AA42BMF8_9ALTE</name>